<dbReference type="AlphaFoldDB" id="A0A9D4BE94"/>
<protein>
    <submittedName>
        <fullName evidence="1">Uncharacterized protein</fullName>
    </submittedName>
</protein>
<evidence type="ECO:0000313" key="2">
    <source>
        <dbReference type="Proteomes" id="UP000828390"/>
    </source>
</evidence>
<sequence>MCRDDRILTGEQLVSSSTIRSLSSFCSEAISEVILMGESSDSDSFSSFQLHIFTDDHDARVEADN</sequence>
<dbReference type="EMBL" id="JAIWYP010000015">
    <property type="protein sequence ID" value="KAH3699720.1"/>
    <property type="molecule type" value="Genomic_DNA"/>
</dbReference>
<dbReference type="Proteomes" id="UP000828390">
    <property type="component" value="Unassembled WGS sequence"/>
</dbReference>
<gene>
    <name evidence="1" type="ORF">DPMN_074680</name>
</gene>
<comment type="caution">
    <text evidence="1">The sequence shown here is derived from an EMBL/GenBank/DDBJ whole genome shotgun (WGS) entry which is preliminary data.</text>
</comment>
<reference evidence="1" key="2">
    <citation type="submission" date="2020-11" db="EMBL/GenBank/DDBJ databases">
        <authorList>
            <person name="McCartney M.A."/>
            <person name="Auch B."/>
            <person name="Kono T."/>
            <person name="Mallez S."/>
            <person name="Becker A."/>
            <person name="Gohl D.M."/>
            <person name="Silverstein K.A.T."/>
            <person name="Koren S."/>
            <person name="Bechman K.B."/>
            <person name="Herman A."/>
            <person name="Abrahante J.E."/>
            <person name="Garbe J."/>
        </authorList>
    </citation>
    <scope>NUCLEOTIDE SEQUENCE</scope>
    <source>
        <strain evidence="1">Duluth1</strain>
        <tissue evidence="1">Whole animal</tissue>
    </source>
</reference>
<keyword evidence="2" id="KW-1185">Reference proteome</keyword>
<accession>A0A9D4BE94</accession>
<organism evidence="1 2">
    <name type="scientific">Dreissena polymorpha</name>
    <name type="common">Zebra mussel</name>
    <name type="synonym">Mytilus polymorpha</name>
    <dbReference type="NCBI Taxonomy" id="45954"/>
    <lineage>
        <taxon>Eukaryota</taxon>
        <taxon>Metazoa</taxon>
        <taxon>Spiralia</taxon>
        <taxon>Lophotrochozoa</taxon>
        <taxon>Mollusca</taxon>
        <taxon>Bivalvia</taxon>
        <taxon>Autobranchia</taxon>
        <taxon>Heteroconchia</taxon>
        <taxon>Euheterodonta</taxon>
        <taxon>Imparidentia</taxon>
        <taxon>Neoheterodontei</taxon>
        <taxon>Myida</taxon>
        <taxon>Dreissenoidea</taxon>
        <taxon>Dreissenidae</taxon>
        <taxon>Dreissena</taxon>
    </lineage>
</organism>
<name>A0A9D4BE94_DREPO</name>
<reference evidence="1" key="1">
    <citation type="journal article" date="2019" name="bioRxiv">
        <title>The Genome of the Zebra Mussel, Dreissena polymorpha: A Resource for Invasive Species Research.</title>
        <authorList>
            <person name="McCartney M.A."/>
            <person name="Auch B."/>
            <person name="Kono T."/>
            <person name="Mallez S."/>
            <person name="Zhang Y."/>
            <person name="Obille A."/>
            <person name="Becker A."/>
            <person name="Abrahante J.E."/>
            <person name="Garbe J."/>
            <person name="Badalamenti J.P."/>
            <person name="Herman A."/>
            <person name="Mangelson H."/>
            <person name="Liachko I."/>
            <person name="Sullivan S."/>
            <person name="Sone E.D."/>
            <person name="Koren S."/>
            <person name="Silverstein K.A.T."/>
            <person name="Beckman K.B."/>
            <person name="Gohl D.M."/>
        </authorList>
    </citation>
    <scope>NUCLEOTIDE SEQUENCE</scope>
    <source>
        <strain evidence="1">Duluth1</strain>
        <tissue evidence="1">Whole animal</tissue>
    </source>
</reference>
<proteinExistence type="predicted"/>
<evidence type="ECO:0000313" key="1">
    <source>
        <dbReference type="EMBL" id="KAH3699720.1"/>
    </source>
</evidence>